<comment type="caution">
    <text evidence="1">The sequence shown here is derived from an EMBL/GenBank/DDBJ whole genome shotgun (WGS) entry which is preliminary data.</text>
</comment>
<evidence type="ECO:0000313" key="2">
    <source>
        <dbReference type="Proteomes" id="UP000448867"/>
    </source>
</evidence>
<organism evidence="1 2">
    <name type="scientific">Metabacillus lacus</name>
    <dbReference type="NCBI Taxonomy" id="1983721"/>
    <lineage>
        <taxon>Bacteria</taxon>
        <taxon>Bacillati</taxon>
        <taxon>Bacillota</taxon>
        <taxon>Bacilli</taxon>
        <taxon>Bacillales</taxon>
        <taxon>Bacillaceae</taxon>
        <taxon>Metabacillus</taxon>
    </lineage>
</organism>
<dbReference type="EMBL" id="WKKI01000015">
    <property type="protein sequence ID" value="MRX72379.1"/>
    <property type="molecule type" value="Genomic_DNA"/>
</dbReference>
<dbReference type="RefSeq" id="WP_154307543.1">
    <property type="nucleotide sequence ID" value="NZ_WKKI01000015.1"/>
</dbReference>
<accession>A0A7X2M046</accession>
<dbReference type="Pfam" id="PF06962">
    <property type="entry name" value="rRNA_methylase"/>
    <property type="match status" value="1"/>
</dbReference>
<dbReference type="InterPro" id="IPR029063">
    <property type="entry name" value="SAM-dependent_MTases_sf"/>
</dbReference>
<dbReference type="GO" id="GO:0032259">
    <property type="term" value="P:methylation"/>
    <property type="evidence" value="ECO:0007669"/>
    <property type="project" value="UniProtKB-KW"/>
</dbReference>
<name>A0A7X2M046_9BACI</name>
<dbReference type="OrthoDB" id="9792989at2"/>
<dbReference type="AlphaFoldDB" id="A0A7X2M046"/>
<dbReference type="Gene3D" id="3.40.50.150">
    <property type="entry name" value="Vaccinia Virus protein VP39"/>
    <property type="match status" value="1"/>
</dbReference>
<reference evidence="1 2" key="1">
    <citation type="submission" date="2019-11" db="EMBL/GenBank/DDBJ databases">
        <title>Bacillus lacus genome.</title>
        <authorList>
            <person name="Allen C.J."/>
            <person name="Newman J.D."/>
        </authorList>
    </citation>
    <scope>NUCLEOTIDE SEQUENCE [LARGE SCALE GENOMIC DNA]</scope>
    <source>
        <strain evidence="1 2">KCTC 33946</strain>
    </source>
</reference>
<keyword evidence="1" id="KW-0808">Transferase</keyword>
<dbReference type="Proteomes" id="UP000448867">
    <property type="component" value="Unassembled WGS sequence"/>
</dbReference>
<dbReference type="CDD" id="cd02440">
    <property type="entry name" value="AdoMet_MTases"/>
    <property type="match status" value="1"/>
</dbReference>
<keyword evidence="1" id="KW-0489">Methyltransferase</keyword>
<evidence type="ECO:0000313" key="1">
    <source>
        <dbReference type="EMBL" id="MRX72379.1"/>
    </source>
</evidence>
<dbReference type="SUPFAM" id="SSF53335">
    <property type="entry name" value="S-adenosyl-L-methionine-dependent methyltransferases"/>
    <property type="match status" value="1"/>
</dbReference>
<dbReference type="InterPro" id="IPR010719">
    <property type="entry name" value="MnmM_MeTrfase"/>
</dbReference>
<keyword evidence="2" id="KW-1185">Reference proteome</keyword>
<dbReference type="PANTHER" id="PTHR35276">
    <property type="entry name" value="S-ADENOSYL-L-METHIONINE-DEPENDENT METHYLTRANSFERASES SUPERFAMILY PROTEIN"/>
    <property type="match status" value="1"/>
</dbReference>
<dbReference type="PANTHER" id="PTHR35276:SF1">
    <property type="entry name" value="TRNA (MNM(5)S(2)U34)-METHYLTRANSFERASE, CHLOROPLASTIC"/>
    <property type="match status" value="1"/>
</dbReference>
<dbReference type="GO" id="GO:0008168">
    <property type="term" value="F:methyltransferase activity"/>
    <property type="evidence" value="ECO:0007669"/>
    <property type="project" value="UniProtKB-KW"/>
</dbReference>
<proteinExistence type="predicted"/>
<sequence>MKLERILSFCRSLLSSAVEQGGIAVDATAGNGHDTAFLAECVGDGGHVYGFDIQEEAIANTAERLEKAGLTARTTLFKESHDTISQHIPSVYHGKISAAVFNLGYLPGGNKGIVTVPSSTIAAVEQLLTLLKPQGIIVLVIYHGHPQGQEEKNAVMQFAEGIDQNDAHVLKYQYLNQKNNAPFLIAIEKR</sequence>
<protein>
    <submittedName>
        <fullName evidence="1">Methyltransferase domain-containing protein</fullName>
    </submittedName>
</protein>
<gene>
    <name evidence="1" type="ORF">GJU40_09475</name>
</gene>